<evidence type="ECO:0000256" key="4">
    <source>
        <dbReference type="ARBA" id="ARBA00022795"/>
    </source>
</evidence>
<evidence type="ECO:0000256" key="2">
    <source>
        <dbReference type="ARBA" id="ARBA00017823"/>
    </source>
</evidence>
<evidence type="ECO:0000313" key="9">
    <source>
        <dbReference type="EMBL" id="RNA67570.1"/>
    </source>
</evidence>
<comment type="similarity">
    <text evidence="1">Belongs to the FlgM family.</text>
</comment>
<comment type="caution">
    <text evidence="9">The sequence shown here is derived from an EMBL/GenBank/DDBJ whole genome shotgun (WGS) entry which is preliminary data.</text>
</comment>
<evidence type="ECO:0000256" key="7">
    <source>
        <dbReference type="SAM" id="MobiDB-lite"/>
    </source>
</evidence>
<evidence type="ECO:0000313" key="10">
    <source>
        <dbReference type="Proteomes" id="UP000278746"/>
    </source>
</evidence>
<keyword evidence="9" id="KW-0966">Cell projection</keyword>
<sequence length="85" mass="9807">MKINPMQSLNMYRQQQGGPNNGKSPVNNRKDEVQISSEAKKMQEGTAAAKVRAEKVQEIKERVENGTYEVNVKETARRMYDFWTD</sequence>
<dbReference type="EMBL" id="RHIB01000002">
    <property type="protein sequence ID" value="RNA67570.1"/>
    <property type="molecule type" value="Genomic_DNA"/>
</dbReference>
<feature type="domain" description="Anti-sigma-28 factor FlgM C-terminal" evidence="8">
    <location>
        <begin position="31"/>
        <end position="80"/>
    </location>
</feature>
<reference evidence="9 10" key="1">
    <citation type="submission" date="2018-10" db="EMBL/GenBank/DDBJ databases">
        <title>Bacillus Keqinensis sp. nov., a moderately halophilic bacterium isolated from a saline-alkaline lake.</title>
        <authorList>
            <person name="Wang H."/>
        </authorList>
    </citation>
    <scope>NUCLEOTIDE SEQUENCE [LARGE SCALE GENOMIC DNA]</scope>
    <source>
        <strain evidence="9 10">KQ-3</strain>
    </source>
</reference>
<gene>
    <name evidence="9" type="primary">flgM</name>
    <name evidence="9" type="ORF">EBO34_12645</name>
</gene>
<evidence type="ECO:0000256" key="1">
    <source>
        <dbReference type="ARBA" id="ARBA00005322"/>
    </source>
</evidence>
<evidence type="ECO:0000259" key="8">
    <source>
        <dbReference type="Pfam" id="PF04316"/>
    </source>
</evidence>
<dbReference type="Pfam" id="PF04316">
    <property type="entry name" value="FlgM"/>
    <property type="match status" value="1"/>
</dbReference>
<dbReference type="InterPro" id="IPR007412">
    <property type="entry name" value="FlgM"/>
</dbReference>
<keyword evidence="3" id="KW-0678">Repressor</keyword>
<keyword evidence="6" id="KW-0804">Transcription</keyword>
<feature type="compositionally biased region" description="Basic and acidic residues" evidence="7">
    <location>
        <begin position="28"/>
        <end position="43"/>
    </location>
</feature>
<protein>
    <recommendedName>
        <fullName evidence="2">Negative regulator of flagellin synthesis</fullName>
    </recommendedName>
</protein>
<keyword evidence="10" id="KW-1185">Reference proteome</keyword>
<proteinExistence type="inferred from homology"/>
<evidence type="ECO:0000256" key="6">
    <source>
        <dbReference type="ARBA" id="ARBA00023163"/>
    </source>
</evidence>
<feature type="compositionally biased region" description="Polar residues" evidence="7">
    <location>
        <begin position="1"/>
        <end position="27"/>
    </location>
</feature>
<dbReference type="GO" id="GO:0044781">
    <property type="term" value="P:bacterial-type flagellum organization"/>
    <property type="evidence" value="ECO:0007669"/>
    <property type="project" value="UniProtKB-KW"/>
</dbReference>
<dbReference type="AlphaFoldDB" id="A0A3M7TRB3"/>
<organism evidence="9 10">
    <name type="scientific">Alteribacter keqinensis</name>
    <dbReference type="NCBI Taxonomy" id="2483800"/>
    <lineage>
        <taxon>Bacteria</taxon>
        <taxon>Bacillati</taxon>
        <taxon>Bacillota</taxon>
        <taxon>Bacilli</taxon>
        <taxon>Bacillales</taxon>
        <taxon>Bacillaceae</taxon>
        <taxon>Alteribacter</taxon>
    </lineage>
</organism>
<evidence type="ECO:0000256" key="5">
    <source>
        <dbReference type="ARBA" id="ARBA00023015"/>
    </source>
</evidence>
<keyword evidence="4" id="KW-1005">Bacterial flagellum biogenesis</keyword>
<evidence type="ECO:0000256" key="3">
    <source>
        <dbReference type="ARBA" id="ARBA00022491"/>
    </source>
</evidence>
<dbReference type="Proteomes" id="UP000278746">
    <property type="component" value="Unassembled WGS sequence"/>
</dbReference>
<keyword evidence="5" id="KW-0805">Transcription regulation</keyword>
<keyword evidence="9" id="KW-0282">Flagellum</keyword>
<name>A0A3M7TRB3_9BACI</name>
<keyword evidence="9" id="KW-0969">Cilium</keyword>
<dbReference type="NCBIfam" id="TIGR03824">
    <property type="entry name" value="FlgM_jcvi"/>
    <property type="match status" value="1"/>
</dbReference>
<dbReference type="InterPro" id="IPR035890">
    <property type="entry name" value="Anti-sigma-28_factor_FlgM_sf"/>
</dbReference>
<accession>A0A3M7TRB3</accession>
<dbReference type="GO" id="GO:0045892">
    <property type="term" value="P:negative regulation of DNA-templated transcription"/>
    <property type="evidence" value="ECO:0007669"/>
    <property type="project" value="InterPro"/>
</dbReference>
<dbReference type="SUPFAM" id="SSF101498">
    <property type="entry name" value="Anti-sigma factor FlgM"/>
    <property type="match status" value="1"/>
</dbReference>
<dbReference type="RefSeq" id="WP_122899099.1">
    <property type="nucleotide sequence ID" value="NZ_RHIB01000002.1"/>
</dbReference>
<dbReference type="OrthoDB" id="2991036at2"/>
<dbReference type="InterPro" id="IPR031316">
    <property type="entry name" value="FlgM_C"/>
</dbReference>
<feature type="region of interest" description="Disordered" evidence="7">
    <location>
        <begin position="1"/>
        <end position="47"/>
    </location>
</feature>